<dbReference type="PANTHER" id="PTHR43056:SF5">
    <property type="entry name" value="PEPTIDASE S9 PROLYL OLIGOPEPTIDASE CATALYTIC DOMAIN-CONTAINING PROTEIN"/>
    <property type="match status" value="1"/>
</dbReference>
<sequence>MDAIVYVVEDHEVVKQGKAVEPCNTLVLLDAKTGEETLLASDADFFAAPSVSPDGTLLAWIQWHHPQMPWWNTQLCVAKINDQKQVNIIITRQNRSNMMPSFDRGNSLYYVHDQTGWWNLYKITDLKVEVNLTPESKEVGWPMWQFGWRAYAVNPKTDNEVVAVASHELMVVEIESHTRRSLPTGYAVHLHGVVYSKDGTQTSVLSSPPLLVRCMWWQVMEGGQRGSSR</sequence>
<evidence type="ECO:0008006" key="3">
    <source>
        <dbReference type="Google" id="ProtNLM"/>
    </source>
</evidence>
<dbReference type="SUPFAM" id="SSF82171">
    <property type="entry name" value="DPP6 N-terminal domain-like"/>
    <property type="match status" value="1"/>
</dbReference>
<organism evidence="1 2">
    <name type="scientific">Cherax quadricarinatus</name>
    <name type="common">Australian red claw crayfish</name>
    <dbReference type="NCBI Taxonomy" id="27406"/>
    <lineage>
        <taxon>Eukaryota</taxon>
        <taxon>Metazoa</taxon>
        <taxon>Ecdysozoa</taxon>
        <taxon>Arthropoda</taxon>
        <taxon>Crustacea</taxon>
        <taxon>Multicrustacea</taxon>
        <taxon>Malacostraca</taxon>
        <taxon>Eumalacostraca</taxon>
        <taxon>Eucarida</taxon>
        <taxon>Decapoda</taxon>
        <taxon>Pleocyemata</taxon>
        <taxon>Astacidea</taxon>
        <taxon>Parastacoidea</taxon>
        <taxon>Parastacidae</taxon>
        <taxon>Cherax</taxon>
    </lineage>
</organism>
<dbReference type="Gene3D" id="2.120.10.30">
    <property type="entry name" value="TolB, C-terminal domain"/>
    <property type="match status" value="1"/>
</dbReference>
<dbReference type="AlphaFoldDB" id="A0AAW0X2K5"/>
<name>A0AAW0X2K5_CHEQU</name>
<evidence type="ECO:0000313" key="2">
    <source>
        <dbReference type="Proteomes" id="UP001445076"/>
    </source>
</evidence>
<protein>
    <recommendedName>
        <fullName evidence="3">Dipeptidylpeptidase IV N-terminal domain-containing protein</fullName>
    </recommendedName>
</protein>
<proteinExistence type="predicted"/>
<keyword evidence="2" id="KW-1185">Reference proteome</keyword>
<evidence type="ECO:0000313" key="1">
    <source>
        <dbReference type="EMBL" id="KAK8733703.1"/>
    </source>
</evidence>
<dbReference type="Proteomes" id="UP001445076">
    <property type="component" value="Unassembled WGS sequence"/>
</dbReference>
<dbReference type="InterPro" id="IPR011042">
    <property type="entry name" value="6-blade_b-propeller_TolB-like"/>
</dbReference>
<dbReference type="PANTHER" id="PTHR43056">
    <property type="entry name" value="PEPTIDASE S9 PROLYL OLIGOPEPTIDASE"/>
    <property type="match status" value="1"/>
</dbReference>
<accession>A0AAW0X2K5</accession>
<gene>
    <name evidence="1" type="ORF">OTU49_006434</name>
</gene>
<reference evidence="1 2" key="1">
    <citation type="journal article" date="2024" name="BMC Genomics">
        <title>Genome assembly of redclaw crayfish (Cherax quadricarinatus) provides insights into its immune adaptation and hypoxia tolerance.</title>
        <authorList>
            <person name="Liu Z."/>
            <person name="Zheng J."/>
            <person name="Li H."/>
            <person name="Fang K."/>
            <person name="Wang S."/>
            <person name="He J."/>
            <person name="Zhou D."/>
            <person name="Weng S."/>
            <person name="Chi M."/>
            <person name="Gu Z."/>
            <person name="He J."/>
            <person name="Li F."/>
            <person name="Wang M."/>
        </authorList>
    </citation>
    <scope>NUCLEOTIDE SEQUENCE [LARGE SCALE GENOMIC DNA]</scope>
    <source>
        <strain evidence="1">ZL_2023a</strain>
    </source>
</reference>
<comment type="caution">
    <text evidence="1">The sequence shown here is derived from an EMBL/GenBank/DDBJ whole genome shotgun (WGS) entry which is preliminary data.</text>
</comment>
<dbReference type="InterPro" id="IPR050585">
    <property type="entry name" value="Xaa-Pro_dipeptidyl-ppase/CocE"/>
</dbReference>
<dbReference type="EMBL" id="JARKIK010000053">
    <property type="protein sequence ID" value="KAK8733703.1"/>
    <property type="molecule type" value="Genomic_DNA"/>
</dbReference>